<dbReference type="EMBL" id="JAOYOD010000001">
    <property type="protein sequence ID" value="MCV9385919.1"/>
    <property type="molecule type" value="Genomic_DNA"/>
</dbReference>
<proteinExistence type="predicted"/>
<reference evidence="1 2" key="1">
    <citation type="submission" date="2022-10" db="EMBL/GenBank/DDBJ databases">
        <title>Comparative genomics and taxonomic characterization of three novel marine species of genus Reichenbachiella exhibiting antioxidant and polysaccharide degradation activities.</title>
        <authorList>
            <person name="Muhammad N."/>
            <person name="Lee Y.-J."/>
            <person name="Ko J."/>
            <person name="Kim S.-G."/>
        </authorList>
    </citation>
    <scope>NUCLEOTIDE SEQUENCE [LARGE SCALE GENOMIC DNA]</scope>
    <source>
        <strain evidence="1 2">ABR2-5</strain>
    </source>
</reference>
<comment type="caution">
    <text evidence="1">The sequence shown here is derived from an EMBL/GenBank/DDBJ whole genome shotgun (WGS) entry which is preliminary data.</text>
</comment>
<sequence length="980" mass="113882">MNIKIRKEDIPLPIEELIRQLFLKEWQQELEDQTQHMKAIVAVANELSQFRVHEKESYQAEVNQKIHSLLDKVWEIPEEVRFEEKFESLHSGIKEYIDDQPDEVIELQAAERFSKVEGDSVVIKMAKGTKSGIWSLTTLPIRVANLFRKNKKAPAYWAHIVPAQALLLKHYQSKLASDLISLSDGFYHALIQQYELTKDWQEKALSFSHEHEWSYEEVVSAIDTFHTRTDQLLKKELTRILGEKSKMFCDQWDKIDTLELSDNAVSTQKLEKLKVQSQQEWEQRDLKWRNALYALFEDWRSDLDLYALKHSVLSELGKFNQAQTEKVNQQLFPVIHDIRAFIDEEGTINSKDNLQKELKRIHYQTTKQLDKVLVPQFVDKLSSQIIVNLLNKLELEVVQHVQGLSEEHIIVKNGQYDQPMDKEDFYSISIHELVTFEILVNFQKQIAQQKSQVFSTLSQMTVQAQDIDHIITFSLTSALSSIEEGTEEEEAIKIAIEGIERAKGRVQEIEEGINRLLTENIEMIKSAMDDFVRGIMDLLANENIKELRLRITKAKAAQQAKQVRKQVKDQLLERGQSTWQYLKKNYDLSKSRIQRLSGQFILTAGKPELTKQVSDFLHESQQAIDKLPTIYQRLYEIEPLEDMELFEGREKELESLGKAYENWKMGRYAATVVLGEKWGGLTSFVNYAEKKLKFSHKITRHRFVGNQFSTIDLLAEFSSLLGSSFQSLEELQKHLLEGPKRIMILEDVQNAYLRKVGGFEALEALGSLIAATGHHIFWLSTSTIYSWDYLSKSIQFHEYFSYQIKLSDLKKEQIVNLIWKRNCISGFKITFEEDESLANDKKFQRLSPEEKQLKLSEDYFQELNSFAKSNVSMALLFWLLSTRDMDANEITIGKFEKPNLNFLKSLSNEKVYVLHALIMHDGLKINQLCLVMKQTKQQIAMILSALREDGIVLLTEEIFMINPVIYRGVINLLISKNLIH</sequence>
<protein>
    <recommendedName>
        <fullName evidence="3">ATP-binding protein</fullName>
    </recommendedName>
</protein>
<accession>A0ABT3CQJ2</accession>
<organism evidence="1 2">
    <name type="scientific">Reichenbachiella ulvae</name>
    <dbReference type="NCBI Taxonomy" id="2980104"/>
    <lineage>
        <taxon>Bacteria</taxon>
        <taxon>Pseudomonadati</taxon>
        <taxon>Bacteroidota</taxon>
        <taxon>Cytophagia</taxon>
        <taxon>Cytophagales</taxon>
        <taxon>Reichenbachiellaceae</taxon>
        <taxon>Reichenbachiella</taxon>
    </lineage>
</organism>
<evidence type="ECO:0008006" key="3">
    <source>
        <dbReference type="Google" id="ProtNLM"/>
    </source>
</evidence>
<gene>
    <name evidence="1" type="ORF">N7U62_04555</name>
</gene>
<evidence type="ECO:0000313" key="2">
    <source>
        <dbReference type="Proteomes" id="UP001300692"/>
    </source>
</evidence>
<keyword evidence="2" id="KW-1185">Reference proteome</keyword>
<dbReference type="Proteomes" id="UP001300692">
    <property type="component" value="Unassembled WGS sequence"/>
</dbReference>
<dbReference type="RefSeq" id="WP_264136701.1">
    <property type="nucleotide sequence ID" value="NZ_JAOYOD010000001.1"/>
</dbReference>
<evidence type="ECO:0000313" key="1">
    <source>
        <dbReference type="EMBL" id="MCV9385919.1"/>
    </source>
</evidence>
<name>A0ABT3CQJ2_9BACT</name>